<feature type="domain" description="ABC transmembrane type-1" evidence="10">
    <location>
        <begin position="130"/>
        <end position="412"/>
    </location>
</feature>
<evidence type="ECO:0000313" key="12">
    <source>
        <dbReference type="Proteomes" id="UP000663879"/>
    </source>
</evidence>
<evidence type="ECO:0000256" key="2">
    <source>
        <dbReference type="ARBA" id="ARBA00022448"/>
    </source>
</evidence>
<dbReference type="GO" id="GO:0140359">
    <property type="term" value="F:ABC-type transporter activity"/>
    <property type="evidence" value="ECO:0007669"/>
    <property type="project" value="InterPro"/>
</dbReference>
<dbReference type="AlphaFoldDB" id="A0A814LAG9"/>
<keyword evidence="2" id="KW-0813">Transport</keyword>
<evidence type="ECO:0000256" key="4">
    <source>
        <dbReference type="ARBA" id="ARBA00022692"/>
    </source>
</evidence>
<dbReference type="SUPFAM" id="SSF90123">
    <property type="entry name" value="ABC transporter transmembrane region"/>
    <property type="match status" value="1"/>
</dbReference>
<dbReference type="CDD" id="cd18595">
    <property type="entry name" value="ABC_6TM_MRP1_2_3_6_D1_like"/>
    <property type="match status" value="1"/>
</dbReference>
<dbReference type="EMBL" id="CAJNOC010005787">
    <property type="protein sequence ID" value="CAF1062060.1"/>
    <property type="molecule type" value="Genomic_DNA"/>
</dbReference>
<gene>
    <name evidence="11" type="ORF">OXX778_LOCUS19331</name>
</gene>
<feature type="transmembrane region" description="Helical" evidence="9">
    <location>
        <begin position="395"/>
        <end position="415"/>
    </location>
</feature>
<organism evidence="11 12">
    <name type="scientific">Brachionus calyciflorus</name>
    <dbReference type="NCBI Taxonomy" id="104777"/>
    <lineage>
        <taxon>Eukaryota</taxon>
        <taxon>Metazoa</taxon>
        <taxon>Spiralia</taxon>
        <taxon>Gnathifera</taxon>
        <taxon>Rotifera</taxon>
        <taxon>Eurotatoria</taxon>
        <taxon>Monogononta</taxon>
        <taxon>Pseudotrocha</taxon>
        <taxon>Ploima</taxon>
        <taxon>Brachionidae</taxon>
        <taxon>Brachionus</taxon>
    </lineage>
</organism>
<evidence type="ECO:0000256" key="7">
    <source>
        <dbReference type="ARBA" id="ARBA00022989"/>
    </source>
</evidence>
<evidence type="ECO:0000313" key="11">
    <source>
        <dbReference type="EMBL" id="CAF1062060.1"/>
    </source>
</evidence>
<keyword evidence="5" id="KW-0547">Nucleotide-binding</keyword>
<dbReference type="Proteomes" id="UP000663879">
    <property type="component" value="Unassembled WGS sequence"/>
</dbReference>
<dbReference type="InterPro" id="IPR011527">
    <property type="entry name" value="ABC1_TM_dom"/>
</dbReference>
<keyword evidence="6" id="KW-0067">ATP-binding</keyword>
<reference evidence="11" key="1">
    <citation type="submission" date="2021-02" db="EMBL/GenBank/DDBJ databases">
        <authorList>
            <person name="Nowell W R."/>
        </authorList>
    </citation>
    <scope>NUCLEOTIDE SEQUENCE</scope>
    <source>
        <strain evidence="11">Ploen Becks lab</strain>
    </source>
</reference>
<keyword evidence="3" id="KW-0926">Vacuole</keyword>
<accession>A0A814LAG9</accession>
<feature type="transmembrane region" description="Helical" evidence="9">
    <location>
        <begin position="348"/>
        <end position="375"/>
    </location>
</feature>
<keyword evidence="7 9" id="KW-1133">Transmembrane helix</keyword>
<evidence type="ECO:0000256" key="6">
    <source>
        <dbReference type="ARBA" id="ARBA00022840"/>
    </source>
</evidence>
<feature type="transmembrane region" description="Helical" evidence="9">
    <location>
        <begin position="255"/>
        <end position="283"/>
    </location>
</feature>
<dbReference type="GO" id="GO:0005524">
    <property type="term" value="F:ATP binding"/>
    <property type="evidence" value="ECO:0007669"/>
    <property type="project" value="UniProtKB-KW"/>
</dbReference>
<feature type="non-terminal residue" evidence="11">
    <location>
        <position position="476"/>
    </location>
</feature>
<dbReference type="InterPro" id="IPR050173">
    <property type="entry name" value="ABC_transporter_C-like"/>
</dbReference>
<dbReference type="GO" id="GO:0005774">
    <property type="term" value="C:vacuolar membrane"/>
    <property type="evidence" value="ECO:0007669"/>
    <property type="project" value="UniProtKB-SubCell"/>
</dbReference>
<name>A0A814LAG9_9BILA</name>
<dbReference type="GO" id="GO:0000323">
    <property type="term" value="C:lytic vacuole"/>
    <property type="evidence" value="ECO:0007669"/>
    <property type="project" value="UniProtKB-ARBA"/>
</dbReference>
<keyword evidence="12" id="KW-1185">Reference proteome</keyword>
<comment type="caution">
    <text evidence="11">The sequence shown here is derived from an EMBL/GenBank/DDBJ whole genome shotgun (WGS) entry which is preliminary data.</text>
</comment>
<dbReference type="PROSITE" id="PS50929">
    <property type="entry name" value="ABC_TM1F"/>
    <property type="match status" value="1"/>
</dbReference>
<evidence type="ECO:0000256" key="9">
    <source>
        <dbReference type="SAM" id="Phobius"/>
    </source>
</evidence>
<evidence type="ECO:0000256" key="3">
    <source>
        <dbReference type="ARBA" id="ARBA00022554"/>
    </source>
</evidence>
<dbReference type="PANTHER" id="PTHR24223">
    <property type="entry name" value="ATP-BINDING CASSETTE SUB-FAMILY C"/>
    <property type="match status" value="1"/>
</dbReference>
<keyword evidence="4 9" id="KW-0812">Transmembrane</keyword>
<evidence type="ECO:0000256" key="5">
    <source>
        <dbReference type="ARBA" id="ARBA00022741"/>
    </source>
</evidence>
<evidence type="ECO:0000256" key="8">
    <source>
        <dbReference type="ARBA" id="ARBA00023136"/>
    </source>
</evidence>
<sequence>MKHLKYDMSDYMQKKLYPESNVNLLSWLTFNWISRLIYRGYKNNLTRNDVWDLDKDNSSKVLGDELEMEWNKLVAKYQIKRKISSTRKDNSKIYDELELKEKLDSEETGCDMRKPSLGFCIFRIHLKNILMASILVLTHDMLDITGPLILDGLINFISNEEYPKIIGYFYAGLLFIRLSLLSFCLTHNFNYAFLAGVRTRSSLMNLIYKKSLRLSTESRRKATTGEILNLMQVNTHIFVELSMYGHQVWSGPIKIIVASILLWYYIGPAVFAGLGAMAILAPLNSIFMTKYSKAETEKLKHKDTKMKILNEILNGIKVIKFYGWEISFEKLINKIRQKELNILRKASFLYGCFNFSFGFISFAVTFVSLLTYIYINENNVLTPNVAYVSLSLFNVIRLPLFLFGSAMSNLIQAFVSLERIREFLFLDEIDHDQISHDTNRENPIEFEKASFSWSKDSQHSALNNINLTVPRGKLIA</sequence>
<feature type="transmembrane region" description="Helical" evidence="9">
    <location>
        <begin position="165"/>
        <end position="183"/>
    </location>
</feature>
<protein>
    <recommendedName>
        <fullName evidence="10">ABC transmembrane type-1 domain-containing protein</fullName>
    </recommendedName>
</protein>
<dbReference type="Gene3D" id="1.20.1560.10">
    <property type="entry name" value="ABC transporter type 1, transmembrane domain"/>
    <property type="match status" value="1"/>
</dbReference>
<evidence type="ECO:0000256" key="1">
    <source>
        <dbReference type="ARBA" id="ARBA00004128"/>
    </source>
</evidence>
<dbReference type="Pfam" id="PF00664">
    <property type="entry name" value="ABC_membrane"/>
    <property type="match status" value="1"/>
</dbReference>
<keyword evidence="8 9" id="KW-0472">Membrane</keyword>
<dbReference type="OrthoDB" id="6500128at2759"/>
<evidence type="ECO:0000259" key="10">
    <source>
        <dbReference type="PROSITE" id="PS50929"/>
    </source>
</evidence>
<proteinExistence type="predicted"/>
<comment type="subcellular location">
    <subcellularLocation>
        <location evidence="1">Vacuole membrane</location>
        <topology evidence="1">Multi-pass membrane protein</topology>
    </subcellularLocation>
</comment>
<dbReference type="FunFam" id="1.20.1560.10:FF:000020">
    <property type="entry name" value="ABC metal ion transporter"/>
    <property type="match status" value="1"/>
</dbReference>
<dbReference type="InterPro" id="IPR036640">
    <property type="entry name" value="ABC1_TM_sf"/>
</dbReference>